<evidence type="ECO:0000256" key="13">
    <source>
        <dbReference type="ARBA" id="ARBA00039976"/>
    </source>
</evidence>
<dbReference type="Proteomes" id="UP000323521">
    <property type="component" value="Chromosome"/>
</dbReference>
<dbReference type="CDD" id="cd17574">
    <property type="entry name" value="REC_OmpR"/>
    <property type="match status" value="1"/>
</dbReference>
<dbReference type="Gene3D" id="1.10.10.10">
    <property type="entry name" value="Winged helix-like DNA-binding domain superfamily/Winged helix DNA-binding domain"/>
    <property type="match status" value="1"/>
</dbReference>
<evidence type="ECO:0000256" key="3">
    <source>
        <dbReference type="ARBA" id="ARBA00022490"/>
    </source>
</evidence>
<dbReference type="InterPro" id="IPR011006">
    <property type="entry name" value="CheY-like_superfamily"/>
</dbReference>
<dbReference type="FunFam" id="3.40.50.2300:FF:000001">
    <property type="entry name" value="DNA-binding response regulator PhoB"/>
    <property type="match status" value="1"/>
</dbReference>
<dbReference type="Pfam" id="PF00072">
    <property type="entry name" value="Response_reg"/>
    <property type="match status" value="1"/>
</dbReference>
<dbReference type="InterPro" id="IPR039420">
    <property type="entry name" value="WalR-like"/>
</dbReference>
<feature type="DNA-binding region" description="OmpR/PhoB-type" evidence="15">
    <location>
        <begin position="125"/>
        <end position="226"/>
    </location>
</feature>
<keyword evidence="4 14" id="KW-0597">Phosphoprotein</keyword>
<comment type="function">
    <text evidence="11">May play the central regulatory role in sporulation. It may be an element of the effector pathway responsible for the activation of sporulation genes in response to nutritional stress. Spo0A may act in concert with spo0H (a sigma factor) to control the expression of some genes that are critical to the sporulation process.</text>
</comment>
<dbReference type="OrthoDB" id="9790454at2"/>
<dbReference type="EMBL" id="CP017634">
    <property type="protein sequence ID" value="ATW25771.1"/>
    <property type="molecule type" value="Genomic_DNA"/>
</dbReference>
<dbReference type="PROSITE" id="PS50110">
    <property type="entry name" value="RESPONSE_REGULATORY"/>
    <property type="match status" value="1"/>
</dbReference>
<keyword evidence="10" id="KW-0804">Transcription</keyword>
<dbReference type="SMART" id="SM00862">
    <property type="entry name" value="Trans_reg_C"/>
    <property type="match status" value="1"/>
</dbReference>
<evidence type="ECO:0000256" key="14">
    <source>
        <dbReference type="PROSITE-ProRule" id="PRU00169"/>
    </source>
</evidence>
<dbReference type="GO" id="GO:0005829">
    <property type="term" value="C:cytosol"/>
    <property type="evidence" value="ECO:0007669"/>
    <property type="project" value="TreeGrafter"/>
</dbReference>
<dbReference type="Gene3D" id="3.40.50.2300">
    <property type="match status" value="1"/>
</dbReference>
<dbReference type="Gene3D" id="6.10.250.690">
    <property type="match status" value="1"/>
</dbReference>
<feature type="domain" description="Response regulatory" evidence="16">
    <location>
        <begin position="3"/>
        <end position="117"/>
    </location>
</feature>
<dbReference type="AlphaFoldDB" id="A0A3G1KTH8"/>
<dbReference type="SMART" id="SM00448">
    <property type="entry name" value="REC"/>
    <property type="match status" value="1"/>
</dbReference>
<dbReference type="RefSeq" id="WP_148135042.1">
    <property type="nucleotide sequence ID" value="NZ_CP017634.1"/>
</dbReference>
<dbReference type="CDD" id="cd00383">
    <property type="entry name" value="trans_reg_C"/>
    <property type="match status" value="1"/>
</dbReference>
<dbReference type="GO" id="GO:0006355">
    <property type="term" value="P:regulation of DNA-templated transcription"/>
    <property type="evidence" value="ECO:0007669"/>
    <property type="project" value="InterPro"/>
</dbReference>
<dbReference type="InterPro" id="IPR001789">
    <property type="entry name" value="Sig_transdc_resp-reg_receiver"/>
</dbReference>
<dbReference type="InterPro" id="IPR036388">
    <property type="entry name" value="WH-like_DNA-bd_sf"/>
</dbReference>
<dbReference type="GO" id="GO:0000156">
    <property type="term" value="F:phosphorelay response regulator activity"/>
    <property type="evidence" value="ECO:0007669"/>
    <property type="project" value="TreeGrafter"/>
</dbReference>
<evidence type="ECO:0000256" key="12">
    <source>
        <dbReference type="ARBA" id="ARBA00037471"/>
    </source>
</evidence>
<organism evidence="18 19">
    <name type="scientific">Formimonas warabiya</name>
    <dbReference type="NCBI Taxonomy" id="1761012"/>
    <lineage>
        <taxon>Bacteria</taxon>
        <taxon>Bacillati</taxon>
        <taxon>Bacillota</taxon>
        <taxon>Clostridia</taxon>
        <taxon>Eubacteriales</taxon>
        <taxon>Peptococcaceae</taxon>
        <taxon>Candidatus Formimonas</taxon>
    </lineage>
</organism>
<sequence length="228" mass="26702">MSRIMIVDDDNYIRELVSTLLKNEGFRTDEATDGRDALQKFSKTIPDLCIIDIMMPNMDGFELCRNIRRYYEDMPVLMLTAKGEISQKVKGFEQGTDDYLTKPFEAPELILRVKALLRRYKVISSQRVQIGTLTIDKNSYTIFTDGEKPEKLDIPMKEFELLFKLAGTPNKTFTRDQLIEDVWGYDFEGNERTLDVHVNRLRERFPAEQYRFKITTVRGLGYRLEELT</sequence>
<keyword evidence="6" id="KW-0805">Transcription regulation</keyword>
<keyword evidence="5" id="KW-0902">Two-component regulatory system</keyword>
<dbReference type="SUPFAM" id="SSF46894">
    <property type="entry name" value="C-terminal effector domain of the bipartite response regulators"/>
    <property type="match status" value="1"/>
</dbReference>
<protein>
    <recommendedName>
        <fullName evidence="13">Heme response regulator HssR</fullName>
    </recommendedName>
    <alternativeName>
        <fullName evidence="2">Stage 0 sporulation protein A homolog</fullName>
    </alternativeName>
</protein>
<dbReference type="GO" id="GO:0032993">
    <property type="term" value="C:protein-DNA complex"/>
    <property type="evidence" value="ECO:0007669"/>
    <property type="project" value="TreeGrafter"/>
</dbReference>
<evidence type="ECO:0000256" key="7">
    <source>
        <dbReference type="ARBA" id="ARBA00023026"/>
    </source>
</evidence>
<evidence type="ECO:0000256" key="15">
    <source>
        <dbReference type="PROSITE-ProRule" id="PRU01091"/>
    </source>
</evidence>
<feature type="domain" description="OmpR/PhoB-type" evidence="17">
    <location>
        <begin position="125"/>
        <end position="226"/>
    </location>
</feature>
<evidence type="ECO:0000256" key="9">
    <source>
        <dbReference type="ARBA" id="ARBA00023159"/>
    </source>
</evidence>
<keyword evidence="3" id="KW-0963">Cytoplasm</keyword>
<evidence type="ECO:0000313" key="18">
    <source>
        <dbReference type="EMBL" id="ATW25771.1"/>
    </source>
</evidence>
<evidence type="ECO:0000259" key="16">
    <source>
        <dbReference type="PROSITE" id="PS50110"/>
    </source>
</evidence>
<keyword evidence="7" id="KW-0843">Virulence</keyword>
<feature type="modified residue" description="4-aspartylphosphate" evidence="14">
    <location>
        <position position="52"/>
    </location>
</feature>
<evidence type="ECO:0000256" key="4">
    <source>
        <dbReference type="ARBA" id="ARBA00022553"/>
    </source>
</evidence>
<keyword evidence="9" id="KW-0010">Activator</keyword>
<evidence type="ECO:0000256" key="10">
    <source>
        <dbReference type="ARBA" id="ARBA00023163"/>
    </source>
</evidence>
<dbReference type="PROSITE" id="PS51755">
    <property type="entry name" value="OMPR_PHOB"/>
    <property type="match status" value="1"/>
</dbReference>
<evidence type="ECO:0000256" key="2">
    <source>
        <dbReference type="ARBA" id="ARBA00018672"/>
    </source>
</evidence>
<evidence type="ECO:0000256" key="11">
    <source>
        <dbReference type="ARBA" id="ARBA00024867"/>
    </source>
</evidence>
<dbReference type="KEGG" id="fwa:DCMF_14260"/>
<evidence type="ECO:0000256" key="5">
    <source>
        <dbReference type="ARBA" id="ARBA00023012"/>
    </source>
</evidence>
<dbReference type="PANTHER" id="PTHR48111:SF49">
    <property type="entry name" value="HEME RESPONSE REGULATOR HSSR"/>
    <property type="match status" value="1"/>
</dbReference>
<dbReference type="GO" id="GO:0000976">
    <property type="term" value="F:transcription cis-regulatory region binding"/>
    <property type="evidence" value="ECO:0007669"/>
    <property type="project" value="TreeGrafter"/>
</dbReference>
<evidence type="ECO:0000256" key="8">
    <source>
        <dbReference type="ARBA" id="ARBA00023125"/>
    </source>
</evidence>
<dbReference type="PANTHER" id="PTHR48111">
    <property type="entry name" value="REGULATOR OF RPOS"/>
    <property type="match status" value="1"/>
</dbReference>
<dbReference type="InterPro" id="IPR001867">
    <property type="entry name" value="OmpR/PhoB-type_DNA-bd"/>
</dbReference>
<keyword evidence="8 15" id="KW-0238">DNA-binding</keyword>
<comment type="subcellular location">
    <subcellularLocation>
        <location evidence="1">Cytoplasm</location>
    </subcellularLocation>
</comment>
<gene>
    <name evidence="18" type="ORF">DCMF_14260</name>
</gene>
<proteinExistence type="predicted"/>
<dbReference type="Pfam" id="PF00486">
    <property type="entry name" value="Trans_reg_C"/>
    <property type="match status" value="1"/>
</dbReference>
<dbReference type="InterPro" id="IPR016032">
    <property type="entry name" value="Sig_transdc_resp-reg_C-effctor"/>
</dbReference>
<name>A0A3G1KTH8_FORW1</name>
<dbReference type="SUPFAM" id="SSF52172">
    <property type="entry name" value="CheY-like"/>
    <property type="match status" value="1"/>
</dbReference>
<evidence type="ECO:0000259" key="17">
    <source>
        <dbReference type="PROSITE" id="PS51755"/>
    </source>
</evidence>
<accession>A0A3G1KTH8</accession>
<evidence type="ECO:0000256" key="1">
    <source>
        <dbReference type="ARBA" id="ARBA00004496"/>
    </source>
</evidence>
<keyword evidence="19" id="KW-1185">Reference proteome</keyword>
<evidence type="ECO:0000313" key="19">
    <source>
        <dbReference type="Proteomes" id="UP000323521"/>
    </source>
</evidence>
<reference evidence="18 19" key="1">
    <citation type="submission" date="2016-10" db="EMBL/GenBank/DDBJ databases">
        <title>Complete Genome Sequence of Peptococcaceae strain DCMF.</title>
        <authorList>
            <person name="Edwards R.J."/>
            <person name="Holland S.I."/>
            <person name="Deshpande N.P."/>
            <person name="Wong Y.K."/>
            <person name="Ertan H."/>
            <person name="Manefield M."/>
            <person name="Russell T.L."/>
            <person name="Lee M.J."/>
        </authorList>
    </citation>
    <scope>NUCLEOTIDE SEQUENCE [LARGE SCALE GENOMIC DNA]</scope>
    <source>
        <strain evidence="18 19">DCMF</strain>
    </source>
</reference>
<comment type="function">
    <text evidence="12">Member of the two-component regulatory system HssS/HssR involved in intracellular heme homeostasis and tempering of staphylococcal virulence. Phosphorylated HssR binds to a direct repeat sequence within hrtAB promoter and activates the expression of hrtAB, an efflux pump, in response to extracellular heme, hemin, hemoglobin or blood.</text>
</comment>
<evidence type="ECO:0000256" key="6">
    <source>
        <dbReference type="ARBA" id="ARBA00023015"/>
    </source>
</evidence>